<organism evidence="7 8">
    <name type="scientific">Pseudobacillus wudalianchiensis</name>
    <dbReference type="NCBI Taxonomy" id="1743143"/>
    <lineage>
        <taxon>Bacteria</taxon>
        <taxon>Bacillati</taxon>
        <taxon>Bacillota</taxon>
        <taxon>Bacilli</taxon>
        <taxon>Bacillales</taxon>
        <taxon>Bacillaceae</taxon>
        <taxon>Pseudobacillus</taxon>
    </lineage>
</organism>
<dbReference type="Proteomes" id="UP000092578">
    <property type="component" value="Unassembled WGS sequence"/>
</dbReference>
<dbReference type="Gene3D" id="3.40.50.1820">
    <property type="entry name" value="alpha/beta hydrolase"/>
    <property type="match status" value="1"/>
</dbReference>
<evidence type="ECO:0000256" key="4">
    <source>
        <dbReference type="ARBA" id="ARBA00022801"/>
    </source>
</evidence>
<dbReference type="EC" id="3.4.11.5" evidence="2"/>
<name>A0A1B9AMQ8_9BACI</name>
<comment type="catalytic activity">
    <reaction evidence="1">
        <text>Release of N-terminal proline from a peptide.</text>
        <dbReference type="EC" id="3.4.11.5"/>
    </reaction>
</comment>
<keyword evidence="8" id="KW-1185">Reference proteome</keyword>
<reference evidence="8" key="1">
    <citation type="submission" date="2016-05" db="EMBL/GenBank/DDBJ databases">
        <authorList>
            <person name="Liu B."/>
            <person name="Wang J."/>
            <person name="Zhu Y."/>
            <person name="Liu G."/>
            <person name="Chen Q."/>
            <person name="Chen Z."/>
            <person name="Lan J."/>
            <person name="Che J."/>
            <person name="Ge C."/>
            <person name="Shi H."/>
            <person name="Pan Z."/>
            <person name="Liu X."/>
        </authorList>
    </citation>
    <scope>NUCLEOTIDE SEQUENCE [LARGE SCALE GENOMIC DNA]</scope>
    <source>
        <strain evidence="8">FJAT-27215</strain>
    </source>
</reference>
<keyword evidence="4" id="KW-0378">Hydrolase</keyword>
<evidence type="ECO:0000259" key="6">
    <source>
        <dbReference type="Pfam" id="PF12146"/>
    </source>
</evidence>
<keyword evidence="3" id="KW-0963">Cytoplasm</keyword>
<comment type="caution">
    <text evidence="7">The sequence shown here is derived from an EMBL/GenBank/DDBJ whole genome shotgun (WGS) entry which is preliminary data.</text>
</comment>
<dbReference type="RefSeq" id="WP_065411173.1">
    <property type="nucleotide sequence ID" value="NZ_MAYT01000027.1"/>
</dbReference>
<dbReference type="Pfam" id="PF12146">
    <property type="entry name" value="Hydrolase_4"/>
    <property type="match status" value="1"/>
</dbReference>
<dbReference type="PANTHER" id="PTHR43722">
    <property type="entry name" value="PROLINE IMINOPEPTIDASE"/>
    <property type="match status" value="1"/>
</dbReference>
<protein>
    <recommendedName>
        <fullName evidence="2">prolyl aminopeptidase</fullName>
        <ecNumber evidence="2">3.4.11.5</ecNumber>
    </recommendedName>
    <alternativeName>
        <fullName evidence="5">Prolyl aminopeptidase</fullName>
    </alternativeName>
</protein>
<feature type="domain" description="Serine aminopeptidase S33" evidence="6">
    <location>
        <begin position="41"/>
        <end position="308"/>
    </location>
</feature>
<accession>A0A1B9AMQ8</accession>
<dbReference type="EMBL" id="MAYT01000027">
    <property type="protein sequence ID" value="OCA85204.1"/>
    <property type="molecule type" value="Genomic_DNA"/>
</dbReference>
<dbReference type="InterPro" id="IPR029058">
    <property type="entry name" value="AB_hydrolase_fold"/>
</dbReference>
<dbReference type="InterPro" id="IPR005944">
    <property type="entry name" value="Pro_iminopeptidase"/>
</dbReference>
<dbReference type="GO" id="GO:0005737">
    <property type="term" value="C:cytoplasm"/>
    <property type="evidence" value="ECO:0007669"/>
    <property type="project" value="InterPro"/>
</dbReference>
<gene>
    <name evidence="7" type="ORF">A8F95_11050</name>
</gene>
<evidence type="ECO:0000256" key="1">
    <source>
        <dbReference type="ARBA" id="ARBA00001585"/>
    </source>
</evidence>
<sequence length="324" mass="37593">MFRRTTPKIKDINAVSELRKIIIGGVEQWLLIRGENKNNPLLLLVHGGPGAAQIGFNRDYQQDLEKHFIVVNWDQRGAGLSYSKKIPTETMNIPQFLNDLNELTIYLKKEFQKEKIFLIGHSWGSILGMLAVNQYPEHYFHYFGVSQVVSMSKAEALSYDLLVKRANELNNEQAIKKLKEIGKPPWDNLKFDKVHQKYLEMLGGGISRDGKLVKDMAKKLLKSKEYTIFDVVKLVNGQLFSMKAMIDELREFDLKNKIQMVHIPITIIMGRHDLTVPPQPTQEFFNHLQAPSKEWVYFEQSAHSPNYEEQEKFTQIIIEKINNY</sequence>
<evidence type="ECO:0000313" key="8">
    <source>
        <dbReference type="Proteomes" id="UP000092578"/>
    </source>
</evidence>
<dbReference type="AlphaFoldDB" id="A0A1B9AMQ8"/>
<dbReference type="PRINTS" id="PR00793">
    <property type="entry name" value="PROAMNOPTASE"/>
</dbReference>
<evidence type="ECO:0000256" key="5">
    <source>
        <dbReference type="ARBA" id="ARBA00029605"/>
    </source>
</evidence>
<dbReference type="PANTHER" id="PTHR43722:SF1">
    <property type="entry name" value="PROLINE IMINOPEPTIDASE"/>
    <property type="match status" value="1"/>
</dbReference>
<evidence type="ECO:0000256" key="2">
    <source>
        <dbReference type="ARBA" id="ARBA00012568"/>
    </source>
</evidence>
<evidence type="ECO:0000313" key="7">
    <source>
        <dbReference type="EMBL" id="OCA85204.1"/>
    </source>
</evidence>
<dbReference type="SUPFAM" id="SSF53474">
    <property type="entry name" value="alpha/beta-Hydrolases"/>
    <property type="match status" value="1"/>
</dbReference>
<dbReference type="InterPro" id="IPR002410">
    <property type="entry name" value="Peptidase_S33"/>
</dbReference>
<evidence type="ECO:0000256" key="3">
    <source>
        <dbReference type="ARBA" id="ARBA00022490"/>
    </source>
</evidence>
<dbReference type="InterPro" id="IPR022742">
    <property type="entry name" value="Hydrolase_4"/>
</dbReference>
<proteinExistence type="predicted"/>
<dbReference type="GO" id="GO:0006508">
    <property type="term" value="P:proteolysis"/>
    <property type="evidence" value="ECO:0007669"/>
    <property type="project" value="InterPro"/>
</dbReference>
<dbReference type="GO" id="GO:0004177">
    <property type="term" value="F:aminopeptidase activity"/>
    <property type="evidence" value="ECO:0007669"/>
    <property type="project" value="UniProtKB-EC"/>
</dbReference>